<dbReference type="STRING" id="1235788.C802_00489"/>
<evidence type="ECO:0000259" key="1">
    <source>
        <dbReference type="Pfam" id="PF13568"/>
    </source>
</evidence>
<keyword evidence="3" id="KW-1185">Reference proteome</keyword>
<feature type="domain" description="Outer membrane protein beta-barrel" evidence="1">
    <location>
        <begin position="20"/>
        <end position="180"/>
    </location>
</feature>
<dbReference type="InterPro" id="IPR025665">
    <property type="entry name" value="Beta-barrel_OMP_2"/>
</dbReference>
<proteinExistence type="predicted"/>
<dbReference type="Pfam" id="PF13568">
    <property type="entry name" value="OMP_b-brl_2"/>
    <property type="match status" value="1"/>
</dbReference>
<dbReference type="SUPFAM" id="SSF103515">
    <property type="entry name" value="Autotransporter"/>
    <property type="match status" value="1"/>
</dbReference>
<accession>R9ICC2</accession>
<evidence type="ECO:0000313" key="2">
    <source>
        <dbReference type="EMBL" id="EOS15155.1"/>
    </source>
</evidence>
<dbReference type="AlphaFoldDB" id="R9ICC2"/>
<sequence>MKIYISVFFFFLISVFHISAQNRWGIIGGANLSTSSAKDFGWRTGGYIGGLYDIRLSESWYIQPQLLYSYEENSTKDNSHIDIFYSQHALTLPVLASFKVPLSDAFSLRINVGPYIQYALFGRNGRSSIDMNGEVIPKKLGWWHADFGDHFTYGLKGGLALEHRHLFLSMDCKYSLKKSFLNYDGHGTTLSVGIGYKF</sequence>
<dbReference type="RefSeq" id="WP_016274971.1">
    <property type="nucleotide sequence ID" value="NZ_CAJUNV010000021.1"/>
</dbReference>
<name>R9ICC2_9BACT</name>
<dbReference type="EMBL" id="ASSP01000005">
    <property type="protein sequence ID" value="EOS15155.1"/>
    <property type="molecule type" value="Genomic_DNA"/>
</dbReference>
<comment type="caution">
    <text evidence="2">The sequence shown here is derived from an EMBL/GenBank/DDBJ whole genome shotgun (WGS) entry which is preliminary data.</text>
</comment>
<dbReference type="Proteomes" id="UP000014200">
    <property type="component" value="Unassembled WGS sequence"/>
</dbReference>
<protein>
    <recommendedName>
        <fullName evidence="1">Outer membrane protein beta-barrel domain-containing protein</fullName>
    </recommendedName>
</protein>
<dbReference type="GeneID" id="82151752"/>
<dbReference type="HOGENOM" id="CLU_1451762_0_0_10"/>
<organism evidence="2 3">
    <name type="scientific">Phocaeicola sartorii</name>
    <dbReference type="NCBI Taxonomy" id="671267"/>
    <lineage>
        <taxon>Bacteria</taxon>
        <taxon>Pseudomonadati</taxon>
        <taxon>Bacteroidota</taxon>
        <taxon>Bacteroidia</taxon>
        <taxon>Bacteroidales</taxon>
        <taxon>Bacteroidaceae</taxon>
        <taxon>Phocaeicola</taxon>
    </lineage>
</organism>
<dbReference type="PATRIC" id="fig|1235788.3.peg.486"/>
<dbReference type="InterPro" id="IPR036709">
    <property type="entry name" value="Autotransporte_beta_dom_sf"/>
</dbReference>
<dbReference type="OrthoDB" id="1429208at2"/>
<gene>
    <name evidence="2" type="ORF">C802_00489</name>
</gene>
<evidence type="ECO:0000313" key="3">
    <source>
        <dbReference type="Proteomes" id="UP000014200"/>
    </source>
</evidence>
<reference evidence="2 3" key="1">
    <citation type="submission" date="2013-04" db="EMBL/GenBank/DDBJ databases">
        <title>The Genome Sequence of Bacteroides massiliensis dnLKV3.</title>
        <authorList>
            <consortium name="The Broad Institute Genomics Platform"/>
            <consortium name="The Broad Institute Genome Sequencing Center for Infectious Disease"/>
            <person name="Earl A."/>
            <person name="Xavier R."/>
            <person name="Kuhn K."/>
            <person name="Stappenbeck T."/>
            <person name="Walker B."/>
            <person name="Young S."/>
            <person name="Zeng Q."/>
            <person name="Gargeya S."/>
            <person name="Fitzgerald M."/>
            <person name="Haas B."/>
            <person name="Abouelleil A."/>
            <person name="Allen A.W."/>
            <person name="Alvarado L."/>
            <person name="Arachchi H.M."/>
            <person name="Berlin A.M."/>
            <person name="Chapman S.B."/>
            <person name="Gainer-Dewar J."/>
            <person name="Goldberg J."/>
            <person name="Griggs A."/>
            <person name="Gujja S."/>
            <person name="Hansen M."/>
            <person name="Howarth C."/>
            <person name="Imamovic A."/>
            <person name="Ireland A."/>
            <person name="Larimer J."/>
            <person name="McCowan C."/>
            <person name="Murphy C."/>
            <person name="Pearson M."/>
            <person name="Poon T.W."/>
            <person name="Priest M."/>
            <person name="Roberts A."/>
            <person name="Saif S."/>
            <person name="Shea T."/>
            <person name="Sisk P."/>
            <person name="Sykes S."/>
            <person name="Wortman J."/>
            <person name="Nusbaum C."/>
            <person name="Birren B."/>
        </authorList>
    </citation>
    <scope>NUCLEOTIDE SEQUENCE [LARGE SCALE GENOMIC DNA]</scope>
    <source>
        <strain evidence="3">dnLKV3</strain>
    </source>
</reference>